<evidence type="ECO:0000259" key="2">
    <source>
        <dbReference type="Pfam" id="PF01243"/>
    </source>
</evidence>
<gene>
    <name evidence="3" type="ORF">Pth03_08950</name>
</gene>
<keyword evidence="1" id="KW-0560">Oxidoreductase</keyword>
<feature type="domain" description="Pyridoxamine 5'-phosphate oxidase N-terminal" evidence="2">
    <location>
        <begin position="4"/>
        <end position="138"/>
    </location>
</feature>
<dbReference type="InterPro" id="IPR011576">
    <property type="entry name" value="Pyridox_Oxase_N"/>
</dbReference>
<reference evidence="3" key="1">
    <citation type="submission" date="2021-01" db="EMBL/GenBank/DDBJ databases">
        <title>Whole genome shotgun sequence of Planotetraspora thailandica NBRC 104271.</title>
        <authorList>
            <person name="Komaki H."/>
            <person name="Tamura T."/>
        </authorList>
    </citation>
    <scope>NUCLEOTIDE SEQUENCE</scope>
    <source>
        <strain evidence="3">NBRC 104271</strain>
    </source>
</reference>
<dbReference type="PANTHER" id="PTHR35176">
    <property type="entry name" value="HEME OXYGENASE HI_0854-RELATED"/>
    <property type="match status" value="1"/>
</dbReference>
<organism evidence="3 4">
    <name type="scientific">Planotetraspora thailandica</name>
    <dbReference type="NCBI Taxonomy" id="487172"/>
    <lineage>
        <taxon>Bacteria</taxon>
        <taxon>Bacillati</taxon>
        <taxon>Actinomycetota</taxon>
        <taxon>Actinomycetes</taxon>
        <taxon>Streptosporangiales</taxon>
        <taxon>Streptosporangiaceae</taxon>
        <taxon>Planotetraspora</taxon>
    </lineage>
</organism>
<dbReference type="InterPro" id="IPR019967">
    <property type="entry name" value="F420-dep_enz_PPOX_Rv0121"/>
</dbReference>
<sequence length="152" mass="16830">MPQDRARALFTRARVARLATAADAQSGPRVVPVTFAVVPGAGRDTVVSVVDDKPKTTMNLRRLRDIAANPRVCLLADHYEDDWERLWWARADGLARVVDAGAERDLAVERLAEKYPQYRARLPRGPAVLVEVARWSGWAYADDPGAAEVPDI</sequence>
<evidence type="ECO:0000313" key="4">
    <source>
        <dbReference type="Proteomes" id="UP000605992"/>
    </source>
</evidence>
<protein>
    <submittedName>
        <fullName evidence="3">PPOX class F420-dependent oxidoreductase</fullName>
    </submittedName>
</protein>
<dbReference type="SUPFAM" id="SSF50475">
    <property type="entry name" value="FMN-binding split barrel"/>
    <property type="match status" value="1"/>
</dbReference>
<dbReference type="Pfam" id="PF01243">
    <property type="entry name" value="PNPOx_N"/>
    <property type="match status" value="1"/>
</dbReference>
<dbReference type="NCBIfam" id="TIGR03668">
    <property type="entry name" value="Rv0121_F420"/>
    <property type="match status" value="1"/>
</dbReference>
<dbReference type="RefSeq" id="WP_203942934.1">
    <property type="nucleotide sequence ID" value="NZ_BOOR01000006.1"/>
</dbReference>
<dbReference type="Proteomes" id="UP000605992">
    <property type="component" value="Unassembled WGS sequence"/>
</dbReference>
<proteinExistence type="predicted"/>
<dbReference type="PANTHER" id="PTHR35176:SF2">
    <property type="entry name" value="F420H(2)-DEPENDENT REDUCTASE RV1155"/>
    <property type="match status" value="1"/>
</dbReference>
<accession>A0A8J3XUC5</accession>
<evidence type="ECO:0000313" key="3">
    <source>
        <dbReference type="EMBL" id="GII52506.1"/>
    </source>
</evidence>
<dbReference type="GO" id="GO:0005829">
    <property type="term" value="C:cytosol"/>
    <property type="evidence" value="ECO:0007669"/>
    <property type="project" value="TreeGrafter"/>
</dbReference>
<dbReference type="AlphaFoldDB" id="A0A8J3XUC5"/>
<keyword evidence="4" id="KW-1185">Reference proteome</keyword>
<dbReference type="EMBL" id="BOOR01000006">
    <property type="protein sequence ID" value="GII52506.1"/>
    <property type="molecule type" value="Genomic_DNA"/>
</dbReference>
<dbReference type="GO" id="GO:0070967">
    <property type="term" value="F:coenzyme F420 binding"/>
    <property type="evidence" value="ECO:0007669"/>
    <property type="project" value="TreeGrafter"/>
</dbReference>
<evidence type="ECO:0000256" key="1">
    <source>
        <dbReference type="ARBA" id="ARBA00023002"/>
    </source>
</evidence>
<dbReference type="Gene3D" id="2.30.110.10">
    <property type="entry name" value="Electron Transport, Fmn-binding Protein, Chain A"/>
    <property type="match status" value="1"/>
</dbReference>
<dbReference type="InterPro" id="IPR012349">
    <property type="entry name" value="Split_barrel_FMN-bd"/>
</dbReference>
<dbReference type="GO" id="GO:0016627">
    <property type="term" value="F:oxidoreductase activity, acting on the CH-CH group of donors"/>
    <property type="evidence" value="ECO:0007669"/>
    <property type="project" value="TreeGrafter"/>
</dbReference>
<dbReference type="InterPro" id="IPR052019">
    <property type="entry name" value="F420H2_bilvrd_red/Heme_oxyg"/>
</dbReference>
<comment type="caution">
    <text evidence="3">The sequence shown here is derived from an EMBL/GenBank/DDBJ whole genome shotgun (WGS) entry which is preliminary data.</text>
</comment>
<name>A0A8J3XUC5_9ACTN</name>